<keyword evidence="9" id="KW-1185">Reference proteome</keyword>
<keyword evidence="4 5" id="KW-0694">RNA-binding</keyword>
<dbReference type="Gene3D" id="3.40.50.150">
    <property type="entry name" value="Vaccinia Virus protein VP39"/>
    <property type="match status" value="1"/>
</dbReference>
<name>A0A918FBU7_AGRME</name>
<feature type="binding site" evidence="5">
    <location>
        <position position="36"/>
    </location>
    <ligand>
        <name>S-adenosyl-L-methionine</name>
        <dbReference type="ChEBI" id="CHEBI:59789"/>
    </ligand>
</feature>
<evidence type="ECO:0000256" key="6">
    <source>
        <dbReference type="SAM" id="MobiDB-lite"/>
    </source>
</evidence>
<dbReference type="GO" id="GO:0003723">
    <property type="term" value="F:RNA binding"/>
    <property type="evidence" value="ECO:0007669"/>
    <property type="project" value="UniProtKB-UniRule"/>
</dbReference>
<feature type="region of interest" description="Disordered" evidence="6">
    <location>
        <begin position="1"/>
        <end position="31"/>
    </location>
</feature>
<feature type="binding site" evidence="5">
    <location>
        <position position="120"/>
    </location>
    <ligand>
        <name>S-adenosyl-L-methionine</name>
        <dbReference type="ChEBI" id="CHEBI:59789"/>
    </ligand>
</feature>
<dbReference type="RefSeq" id="WP_189084340.1">
    <property type="nucleotide sequence ID" value="NZ_BMRJ01000001.1"/>
</dbReference>
<dbReference type="Pfam" id="PF00398">
    <property type="entry name" value="RrnaAD"/>
    <property type="match status" value="1"/>
</dbReference>
<evidence type="ECO:0000256" key="4">
    <source>
        <dbReference type="ARBA" id="ARBA00022884"/>
    </source>
</evidence>
<evidence type="ECO:0000256" key="3">
    <source>
        <dbReference type="ARBA" id="ARBA00022691"/>
    </source>
</evidence>
<comment type="caution">
    <text evidence="8">The sequence shown here is derived from an EMBL/GenBank/DDBJ whole genome shotgun (WGS) entry which is preliminary data.</text>
</comment>
<organism evidence="8 9">
    <name type="scientific">Agromyces mediolanus</name>
    <name type="common">Corynebacterium mediolanum</name>
    <dbReference type="NCBI Taxonomy" id="41986"/>
    <lineage>
        <taxon>Bacteria</taxon>
        <taxon>Bacillati</taxon>
        <taxon>Actinomycetota</taxon>
        <taxon>Actinomycetes</taxon>
        <taxon>Micrococcales</taxon>
        <taxon>Microbacteriaceae</taxon>
        <taxon>Agromyces</taxon>
    </lineage>
</organism>
<dbReference type="PANTHER" id="PTHR11727">
    <property type="entry name" value="DIMETHYLADENOSINE TRANSFERASE"/>
    <property type="match status" value="1"/>
</dbReference>
<dbReference type="NCBIfam" id="NF000499">
    <property type="entry name" value="Erm23S_rRNA_broad"/>
    <property type="match status" value="1"/>
</dbReference>
<reference evidence="8" key="2">
    <citation type="submission" date="2020-09" db="EMBL/GenBank/DDBJ databases">
        <authorList>
            <person name="Sun Q."/>
            <person name="Ohkuma M."/>
        </authorList>
    </citation>
    <scope>NUCLEOTIDE SEQUENCE</scope>
    <source>
        <strain evidence="8">JCM 3346</strain>
    </source>
</reference>
<dbReference type="InterPro" id="IPR029063">
    <property type="entry name" value="SAM-dependent_MTases_sf"/>
</dbReference>
<dbReference type="Proteomes" id="UP000610303">
    <property type="component" value="Unassembled WGS sequence"/>
</dbReference>
<gene>
    <name evidence="8" type="ORF">GCM10010196_11850</name>
</gene>
<dbReference type="EMBL" id="BMRJ01000001">
    <property type="protein sequence ID" value="GGR20207.1"/>
    <property type="molecule type" value="Genomic_DNA"/>
</dbReference>
<feature type="binding site" evidence="5">
    <location>
        <position position="34"/>
    </location>
    <ligand>
        <name>S-adenosyl-L-methionine</name>
        <dbReference type="ChEBI" id="CHEBI:59789"/>
    </ligand>
</feature>
<dbReference type="AlphaFoldDB" id="A0A918FBU7"/>
<sequence>MPSSNPRPSRARGRAQPHSARSQSHGGRHELGQNFLVDRRVVAEIVELARTSRHPIVELGPGGGALTRPLAELGRPLTAVELDPARVARLRRELGSHVEVVHADLLRWRLPRHPHLVVANLPFHVTTAALRHLLESPGWDRAVLLTQWEVARRRCGVGGASMLTVQWAPWYRFRLRRRVPASAFRPVPAVDGGLFTIERRERPLVDPRERRSYQRFVGEVFQGRGAGLAQRLTAAAAATGGTGWADAGSGSAKVWLRRRGIPSSTPPGRLAADDWAALWDASRGRG</sequence>
<dbReference type="PROSITE" id="PS51689">
    <property type="entry name" value="SAM_RNA_A_N6_MT"/>
    <property type="match status" value="1"/>
</dbReference>
<evidence type="ECO:0000313" key="8">
    <source>
        <dbReference type="EMBL" id="GGR20207.1"/>
    </source>
</evidence>
<feature type="binding site" evidence="5">
    <location>
        <position position="104"/>
    </location>
    <ligand>
        <name>S-adenosyl-L-methionine</name>
        <dbReference type="ChEBI" id="CHEBI:59789"/>
    </ligand>
</feature>
<dbReference type="PANTHER" id="PTHR11727:SF7">
    <property type="entry name" value="DIMETHYLADENOSINE TRANSFERASE-RELATED"/>
    <property type="match status" value="1"/>
</dbReference>
<feature type="binding site" evidence="5">
    <location>
        <position position="60"/>
    </location>
    <ligand>
        <name>S-adenosyl-L-methionine</name>
        <dbReference type="ChEBI" id="CHEBI:59789"/>
    </ligand>
</feature>
<dbReference type="InterPro" id="IPR020598">
    <property type="entry name" value="rRNA_Ade_methylase_Trfase_N"/>
</dbReference>
<dbReference type="PROSITE" id="PS01131">
    <property type="entry name" value="RRNA_A_DIMETH"/>
    <property type="match status" value="1"/>
</dbReference>
<keyword evidence="1 5" id="KW-0489">Methyltransferase</keyword>
<evidence type="ECO:0000259" key="7">
    <source>
        <dbReference type="SMART" id="SM00650"/>
    </source>
</evidence>
<feature type="binding site" evidence="5">
    <location>
        <position position="81"/>
    </location>
    <ligand>
        <name>S-adenosyl-L-methionine</name>
        <dbReference type="ChEBI" id="CHEBI:59789"/>
    </ligand>
</feature>
<keyword evidence="2 5" id="KW-0808">Transferase</keyword>
<comment type="similarity">
    <text evidence="5">Belongs to the class I-like SAM-binding methyltransferase superfamily. rRNA adenine N(6)-methyltransferase family.</text>
</comment>
<keyword evidence="3 5" id="KW-0949">S-adenosyl-L-methionine</keyword>
<dbReference type="InterPro" id="IPR001737">
    <property type="entry name" value="KsgA/Erm"/>
</dbReference>
<reference evidence="8" key="1">
    <citation type="journal article" date="2014" name="Int. J. Syst. Evol. Microbiol.">
        <title>Complete genome sequence of Corynebacterium casei LMG S-19264T (=DSM 44701T), isolated from a smear-ripened cheese.</title>
        <authorList>
            <consortium name="US DOE Joint Genome Institute (JGI-PGF)"/>
            <person name="Walter F."/>
            <person name="Albersmeier A."/>
            <person name="Kalinowski J."/>
            <person name="Ruckert C."/>
        </authorList>
    </citation>
    <scope>NUCLEOTIDE SEQUENCE</scope>
    <source>
        <strain evidence="8">JCM 3346</strain>
    </source>
</reference>
<dbReference type="SUPFAM" id="SSF53335">
    <property type="entry name" value="S-adenosyl-L-methionine-dependent methyltransferases"/>
    <property type="match status" value="1"/>
</dbReference>
<evidence type="ECO:0000256" key="1">
    <source>
        <dbReference type="ARBA" id="ARBA00022603"/>
    </source>
</evidence>
<protein>
    <recommendedName>
        <fullName evidence="7">Ribosomal RNA adenine methylase transferase N-terminal domain-containing protein</fullName>
    </recommendedName>
</protein>
<dbReference type="InterPro" id="IPR020596">
    <property type="entry name" value="rRNA_Ade_Mease_Trfase_CS"/>
</dbReference>
<proteinExistence type="inferred from homology"/>
<evidence type="ECO:0000256" key="2">
    <source>
        <dbReference type="ARBA" id="ARBA00022679"/>
    </source>
</evidence>
<feature type="domain" description="Ribosomal RNA adenine methylase transferase N-terminal" evidence="7">
    <location>
        <begin position="41"/>
        <end position="201"/>
    </location>
</feature>
<evidence type="ECO:0000256" key="5">
    <source>
        <dbReference type="PROSITE-ProRule" id="PRU01026"/>
    </source>
</evidence>
<dbReference type="GO" id="GO:0005829">
    <property type="term" value="C:cytosol"/>
    <property type="evidence" value="ECO:0007669"/>
    <property type="project" value="TreeGrafter"/>
</dbReference>
<dbReference type="CDD" id="cd02440">
    <property type="entry name" value="AdoMet_MTases"/>
    <property type="match status" value="1"/>
</dbReference>
<evidence type="ECO:0000313" key="9">
    <source>
        <dbReference type="Proteomes" id="UP000610303"/>
    </source>
</evidence>
<dbReference type="SMART" id="SM00650">
    <property type="entry name" value="rADc"/>
    <property type="match status" value="1"/>
</dbReference>
<accession>A0A918FBU7</accession>
<dbReference type="GO" id="GO:0000179">
    <property type="term" value="F:rRNA (adenine-N6,N6-)-dimethyltransferase activity"/>
    <property type="evidence" value="ECO:0007669"/>
    <property type="project" value="UniProtKB-UniRule"/>
</dbReference>